<keyword evidence="3 5" id="KW-0063">Aspartyl esterase</keyword>
<dbReference type="InterPro" id="IPR000070">
    <property type="entry name" value="Pectinesterase_cat"/>
</dbReference>
<dbReference type="EC" id="3.1.1.11" evidence="5"/>
<evidence type="ECO:0000256" key="3">
    <source>
        <dbReference type="ARBA" id="ARBA00023085"/>
    </source>
</evidence>
<dbReference type="PANTHER" id="PTHR31321">
    <property type="entry name" value="ACYL-COA THIOESTER HYDROLASE YBHC-RELATED"/>
    <property type="match status" value="1"/>
</dbReference>
<dbReference type="InterPro" id="IPR012669">
    <property type="entry name" value="Pectate_lyase"/>
</dbReference>
<evidence type="ECO:0000313" key="7">
    <source>
        <dbReference type="EMBL" id="QSW88591.1"/>
    </source>
</evidence>
<feature type="signal peptide" evidence="5">
    <location>
        <begin position="1"/>
        <end position="21"/>
    </location>
</feature>
<keyword evidence="5" id="KW-0732">Signal</keyword>
<feature type="chain" id="PRO_5044965457" description="Pectinesterase" evidence="5">
    <location>
        <begin position="22"/>
        <end position="666"/>
    </location>
</feature>
<evidence type="ECO:0000256" key="1">
    <source>
        <dbReference type="ARBA" id="ARBA00008891"/>
    </source>
</evidence>
<gene>
    <name evidence="7" type="primary">pelA</name>
    <name evidence="7" type="ORF">J0383_20405</name>
</gene>
<dbReference type="InterPro" id="IPR012334">
    <property type="entry name" value="Pectin_lyas_fold"/>
</dbReference>
<dbReference type="SUPFAM" id="SSF81853">
    <property type="entry name" value="Family 10 polysaccharide lyase"/>
    <property type="match status" value="1"/>
</dbReference>
<sequence length="666" mass="75239">MILLKKAALIVIVFSSTVLQAQNTYKRWSDIIRKNDASWFASDEAKKIAENVLLYQRDIGGWPKNIPMQDELSASQKNKLLAEKKTAAETTTDNGATTQEMLFMSRMYAQVKDERYKDSFLKGLSYLLEAQYPNGGWPQFYPLKKGYYTHITYNDDSMTRILNVLKEISEETDFYSIKPSKEIVAKTKTAFDKGIDCILKTQYKQNGVLTGWCAQHDEVTLLPAKARAYELPSLSGKESAGIVMLLMSIEKPSPEIITAVKSAYAWFEKTKITNIKEEPILNDKGKTVDKRIITVQNGSPVWARFMELDTNEPFFSDRDGVKKKSLNDIGSERRNGYAWYTDDPLDVLKKYPAWAVKNGTKVSESDKKAVDYITVAQDGSGDFTKIQDAIYASPAFPYEKVTIYVKNGTYNEKVRIPEWNTNVILLGESKEKTIITFDDNFSKISLGRNSTFYTYTLLVEANDVTVSNLTIKNASGDRGQGIALSVTANRVKVVNCNLLGNQDTLYLSGQNAKQYFKDCYIEGTTDFIFGGATALFENCEIHSIKSSYITAASTPQGTEFGFVFKNCKLTADPSANAVYLGRPWRIYAKTVFLNCEIGKQIKLEGWENWSKPEAEKNAFYAEYNCSGEGFQPTKRVSWSHQLKKSEAEKYTAETILKDTIPNWYSK</sequence>
<feature type="domain" description="Pectinesterase catalytic" evidence="6">
    <location>
        <begin position="373"/>
        <end position="657"/>
    </location>
</feature>
<evidence type="ECO:0000256" key="5">
    <source>
        <dbReference type="RuleBase" id="RU000589"/>
    </source>
</evidence>
<dbReference type="Pfam" id="PF09492">
    <property type="entry name" value="Pec_lyase"/>
    <property type="match status" value="1"/>
</dbReference>
<evidence type="ECO:0000313" key="8">
    <source>
        <dbReference type="Proteomes" id="UP000663440"/>
    </source>
</evidence>
<dbReference type="SUPFAM" id="SSF51126">
    <property type="entry name" value="Pectin lyase-like"/>
    <property type="match status" value="1"/>
</dbReference>
<dbReference type="InterPro" id="IPR018040">
    <property type="entry name" value="Pectinesterase_Tyr_AS"/>
</dbReference>
<dbReference type="PANTHER" id="PTHR31321:SF57">
    <property type="entry name" value="PECTINESTERASE 53-RELATED"/>
    <property type="match status" value="1"/>
</dbReference>
<dbReference type="Proteomes" id="UP000663440">
    <property type="component" value="Chromosome"/>
</dbReference>
<keyword evidence="7" id="KW-0456">Lyase</keyword>
<dbReference type="Pfam" id="PF01095">
    <property type="entry name" value="Pectinesterase"/>
    <property type="match status" value="1"/>
</dbReference>
<reference evidence="7 8" key="1">
    <citation type="submission" date="2021-03" db="EMBL/GenBank/DDBJ databases">
        <title>Flavobacterium kribbensis sp. nov, an endophytic bacteria, isolated from soybean.</title>
        <authorList>
            <person name="Lee J."/>
            <person name="Seo J."/>
        </authorList>
    </citation>
    <scope>NUCLEOTIDE SEQUENCE [LARGE SCALE GENOMIC DNA]</scope>
    <source>
        <strain evidence="7 8">BB8</strain>
    </source>
</reference>
<dbReference type="NCBIfam" id="TIGR02474">
    <property type="entry name" value="pec_lyase"/>
    <property type="match status" value="1"/>
</dbReference>
<dbReference type="PROSITE" id="PS00800">
    <property type="entry name" value="PECTINESTERASE_1"/>
    <property type="match status" value="1"/>
</dbReference>
<feature type="active site" evidence="4">
    <location>
        <position position="526"/>
    </location>
</feature>
<dbReference type="GO" id="GO:0030570">
    <property type="term" value="F:pectate lyase activity"/>
    <property type="evidence" value="ECO:0007669"/>
    <property type="project" value="UniProtKB-EC"/>
</dbReference>
<dbReference type="InterPro" id="IPR011050">
    <property type="entry name" value="Pectin_lyase_fold/virulence"/>
</dbReference>
<dbReference type="InterPro" id="IPR033131">
    <property type="entry name" value="Pectinesterase_Asp_AS"/>
</dbReference>
<name>A0ABX7QDB6_9FLAO</name>
<comment type="catalytic activity">
    <reaction evidence="5">
        <text>[(1-&gt;4)-alpha-D-galacturonosyl methyl ester](n) + n H2O = [(1-&gt;4)-alpha-D-galacturonosyl](n) + n methanol + n H(+)</text>
        <dbReference type="Rhea" id="RHEA:22380"/>
        <dbReference type="Rhea" id="RHEA-COMP:14570"/>
        <dbReference type="Rhea" id="RHEA-COMP:14573"/>
        <dbReference type="ChEBI" id="CHEBI:15377"/>
        <dbReference type="ChEBI" id="CHEBI:15378"/>
        <dbReference type="ChEBI" id="CHEBI:17790"/>
        <dbReference type="ChEBI" id="CHEBI:140522"/>
        <dbReference type="ChEBI" id="CHEBI:140523"/>
        <dbReference type="EC" id="3.1.1.11"/>
    </reaction>
</comment>
<proteinExistence type="inferred from homology"/>
<protein>
    <recommendedName>
        <fullName evidence="5">Pectinesterase</fullName>
        <ecNumber evidence="5">3.1.1.11</ecNumber>
    </recommendedName>
</protein>
<keyword evidence="2 5" id="KW-0378">Hydrolase</keyword>
<dbReference type="PROSITE" id="PS00503">
    <property type="entry name" value="PECTINESTERASE_2"/>
    <property type="match status" value="1"/>
</dbReference>
<evidence type="ECO:0000259" key="6">
    <source>
        <dbReference type="Pfam" id="PF01095"/>
    </source>
</evidence>
<evidence type="ECO:0000256" key="2">
    <source>
        <dbReference type="ARBA" id="ARBA00022801"/>
    </source>
</evidence>
<dbReference type="EMBL" id="CP071448">
    <property type="protein sequence ID" value="QSW88591.1"/>
    <property type="molecule type" value="Genomic_DNA"/>
</dbReference>
<dbReference type="RefSeq" id="WP_207295791.1">
    <property type="nucleotide sequence ID" value="NZ_CP071448.1"/>
</dbReference>
<keyword evidence="8" id="KW-1185">Reference proteome</keyword>
<accession>A0ABX7QDB6</accession>
<dbReference type="Gene3D" id="1.50.10.20">
    <property type="match status" value="1"/>
</dbReference>
<organism evidence="7 8">
    <name type="scientific">Flavobacterium endoglycinae</name>
    <dbReference type="NCBI Taxonomy" id="2816357"/>
    <lineage>
        <taxon>Bacteria</taxon>
        <taxon>Pseudomonadati</taxon>
        <taxon>Bacteroidota</taxon>
        <taxon>Flavobacteriia</taxon>
        <taxon>Flavobacteriales</taxon>
        <taxon>Flavobacteriaceae</taxon>
        <taxon>Flavobacterium</taxon>
    </lineage>
</organism>
<evidence type="ECO:0000256" key="4">
    <source>
        <dbReference type="PROSITE-ProRule" id="PRU10040"/>
    </source>
</evidence>
<comment type="similarity">
    <text evidence="1">Belongs to the pectinesterase family.</text>
</comment>
<comment type="pathway">
    <text evidence="5">Glycan metabolism; pectin degradation; 2-dehydro-3-deoxy-D-gluconate from pectin: step 1/5.</text>
</comment>
<dbReference type="Gene3D" id="2.160.20.10">
    <property type="entry name" value="Single-stranded right-handed beta-helix, Pectin lyase-like"/>
    <property type="match status" value="1"/>
</dbReference>